<dbReference type="RefSeq" id="WP_049739472.1">
    <property type="nucleotide sequence ID" value="NZ_BJON01000038.1"/>
</dbReference>
<sequence>MHYGYEIGIEELWKWLPLLIPFLILHLILLVVALRDLLRRDLSTEYKLIWTAIIVFVSLFGPILYFILGRKER</sequence>
<dbReference type="Proteomes" id="UP000319578">
    <property type="component" value="Unassembled WGS sequence"/>
</dbReference>
<gene>
    <name evidence="9" type="ORF">ADS79_16305</name>
    <name evidence="8" type="ORF">BRE01_66880</name>
</gene>
<reference evidence="9" key="2">
    <citation type="submission" date="2015-07" db="EMBL/GenBank/DDBJ databases">
        <title>MeaNS - Measles Nucleotide Surveillance Program.</title>
        <authorList>
            <person name="Tran T."/>
            <person name="Druce J."/>
        </authorList>
    </citation>
    <scope>NUCLEOTIDE SEQUENCE</scope>
    <source>
        <strain evidence="9">DSM 9887</strain>
    </source>
</reference>
<evidence type="ECO:0000313" key="10">
    <source>
        <dbReference type="Proteomes" id="UP000036834"/>
    </source>
</evidence>
<evidence type="ECO:0000256" key="5">
    <source>
        <dbReference type="ARBA" id="ARBA00023136"/>
    </source>
</evidence>
<proteinExistence type="predicted"/>
<dbReference type="GO" id="GO:0005886">
    <property type="term" value="C:plasma membrane"/>
    <property type="evidence" value="ECO:0007669"/>
    <property type="project" value="UniProtKB-SubCell"/>
</dbReference>
<dbReference type="AlphaFoldDB" id="A0A0K9YP35"/>
<accession>A0A0K9YP35</accession>
<evidence type="ECO:0000259" key="7">
    <source>
        <dbReference type="Pfam" id="PF13396"/>
    </source>
</evidence>
<protein>
    <recommendedName>
        <fullName evidence="7">Cardiolipin synthase N-terminal domain-containing protein</fullName>
    </recommendedName>
</protein>
<comment type="subcellular location">
    <subcellularLocation>
        <location evidence="1">Cell membrane</location>
        <topology evidence="1">Multi-pass membrane protein</topology>
    </subcellularLocation>
</comment>
<reference evidence="10" key="1">
    <citation type="submission" date="2015-07" db="EMBL/GenBank/DDBJ databases">
        <title>Genome sequencing project for genomic taxonomy and phylogenomics of Bacillus-like bacteria.</title>
        <authorList>
            <person name="Liu B."/>
            <person name="Wang J."/>
            <person name="Zhu Y."/>
            <person name="Liu G."/>
            <person name="Chen Q."/>
            <person name="Chen Z."/>
            <person name="Lan J."/>
            <person name="Che J."/>
            <person name="Ge C."/>
            <person name="Shi H."/>
            <person name="Pan Z."/>
            <person name="Liu X."/>
        </authorList>
    </citation>
    <scope>NUCLEOTIDE SEQUENCE [LARGE SCALE GENOMIC DNA]</scope>
    <source>
        <strain evidence="10">DSM 9887</strain>
    </source>
</reference>
<comment type="caution">
    <text evidence="9">The sequence shown here is derived from an EMBL/GenBank/DDBJ whole genome shotgun (WGS) entry which is preliminary data.</text>
</comment>
<evidence type="ECO:0000256" key="3">
    <source>
        <dbReference type="ARBA" id="ARBA00022692"/>
    </source>
</evidence>
<dbReference type="Pfam" id="PF13396">
    <property type="entry name" value="PLDc_N"/>
    <property type="match status" value="1"/>
</dbReference>
<evidence type="ECO:0000256" key="6">
    <source>
        <dbReference type="SAM" id="Phobius"/>
    </source>
</evidence>
<keyword evidence="2" id="KW-1003">Cell membrane</keyword>
<keyword evidence="11" id="KW-1185">Reference proteome</keyword>
<reference evidence="8 11" key="3">
    <citation type="submission" date="2019-06" db="EMBL/GenBank/DDBJ databases">
        <title>Whole genome shotgun sequence of Brevibacillus reuszeri NBRC 15719.</title>
        <authorList>
            <person name="Hosoyama A."/>
            <person name="Uohara A."/>
            <person name="Ohji S."/>
            <person name="Ichikawa N."/>
        </authorList>
    </citation>
    <scope>NUCLEOTIDE SEQUENCE [LARGE SCALE GENOMIC DNA]</scope>
    <source>
        <strain evidence="8 11">NBRC 15719</strain>
    </source>
</reference>
<dbReference type="OrthoDB" id="3243324at2"/>
<feature type="transmembrane region" description="Helical" evidence="6">
    <location>
        <begin position="46"/>
        <end position="68"/>
    </location>
</feature>
<evidence type="ECO:0000256" key="1">
    <source>
        <dbReference type="ARBA" id="ARBA00004651"/>
    </source>
</evidence>
<dbReference type="PATRIC" id="fig|54915.3.peg.2302"/>
<organism evidence="9 10">
    <name type="scientific">Brevibacillus reuszeri</name>
    <dbReference type="NCBI Taxonomy" id="54915"/>
    <lineage>
        <taxon>Bacteria</taxon>
        <taxon>Bacillati</taxon>
        <taxon>Bacillota</taxon>
        <taxon>Bacilli</taxon>
        <taxon>Bacillales</taxon>
        <taxon>Paenibacillaceae</taxon>
        <taxon>Brevibacillus</taxon>
    </lineage>
</organism>
<dbReference type="EMBL" id="BJON01000038">
    <property type="protein sequence ID" value="GED72986.1"/>
    <property type="molecule type" value="Genomic_DNA"/>
</dbReference>
<evidence type="ECO:0000256" key="2">
    <source>
        <dbReference type="ARBA" id="ARBA00022475"/>
    </source>
</evidence>
<evidence type="ECO:0000313" key="8">
    <source>
        <dbReference type="EMBL" id="GED72986.1"/>
    </source>
</evidence>
<keyword evidence="4 6" id="KW-1133">Transmembrane helix</keyword>
<feature type="transmembrane region" description="Helical" evidence="6">
    <location>
        <begin position="12"/>
        <end position="34"/>
    </location>
</feature>
<dbReference type="Proteomes" id="UP000036834">
    <property type="component" value="Unassembled WGS sequence"/>
</dbReference>
<dbReference type="STRING" id="54915.ADS79_16305"/>
<keyword evidence="5 6" id="KW-0472">Membrane</keyword>
<keyword evidence="3 6" id="KW-0812">Transmembrane</keyword>
<dbReference type="InterPro" id="IPR027379">
    <property type="entry name" value="CLS_N"/>
</dbReference>
<evidence type="ECO:0000313" key="11">
    <source>
        <dbReference type="Proteomes" id="UP000319578"/>
    </source>
</evidence>
<name>A0A0K9YP35_9BACL</name>
<evidence type="ECO:0000256" key="4">
    <source>
        <dbReference type="ARBA" id="ARBA00022989"/>
    </source>
</evidence>
<dbReference type="EMBL" id="LGIQ01000009">
    <property type="protein sequence ID" value="KNB70483.1"/>
    <property type="molecule type" value="Genomic_DNA"/>
</dbReference>
<evidence type="ECO:0000313" key="9">
    <source>
        <dbReference type="EMBL" id="KNB70483.1"/>
    </source>
</evidence>
<feature type="domain" description="Cardiolipin synthase N-terminal" evidence="7">
    <location>
        <begin position="28"/>
        <end position="70"/>
    </location>
</feature>